<dbReference type="InterPro" id="IPR023753">
    <property type="entry name" value="FAD/NAD-binding_dom"/>
</dbReference>
<dbReference type="OrthoDB" id="5376590at2759"/>
<dbReference type="GO" id="GO:0048038">
    <property type="term" value="F:quinone binding"/>
    <property type="evidence" value="ECO:0007669"/>
    <property type="project" value="UniProtKB-KW"/>
</dbReference>
<comment type="function">
    <text evidence="12">Catalyzes the oxidation of hydrogen sulfide with the help of a quinone, such as ubiquinone-10, giving rise to thiosulfate and ultimately to sulfane (molecular sulfur) atoms. Requires an additional electron acceptor; can use sulfite, sulfide or cyanide (in vitro). It is believed the in vivo electron acceptor is glutathione.</text>
</comment>
<comment type="catalytic activity">
    <reaction evidence="11">
        <text>a quinone + hydrogen sulfide + glutathione + H(+) = S-sulfanylglutathione + a quinol</text>
        <dbReference type="Rhea" id="RHEA:55156"/>
        <dbReference type="ChEBI" id="CHEBI:15378"/>
        <dbReference type="ChEBI" id="CHEBI:24646"/>
        <dbReference type="ChEBI" id="CHEBI:29919"/>
        <dbReference type="ChEBI" id="CHEBI:57925"/>
        <dbReference type="ChEBI" id="CHEBI:58905"/>
        <dbReference type="ChEBI" id="CHEBI:132124"/>
        <dbReference type="EC" id="1.8.5.8"/>
    </reaction>
    <physiologicalReaction direction="left-to-right" evidence="11">
        <dbReference type="Rhea" id="RHEA:55157"/>
    </physiologicalReaction>
</comment>
<dbReference type="Gene3D" id="3.50.50.60">
    <property type="entry name" value="FAD/NAD(P)-binding domain"/>
    <property type="match status" value="2"/>
</dbReference>
<evidence type="ECO:0000256" key="1">
    <source>
        <dbReference type="ARBA" id="ARBA00001974"/>
    </source>
</evidence>
<keyword evidence="5" id="KW-0274">FAD</keyword>
<evidence type="ECO:0000256" key="15">
    <source>
        <dbReference type="ARBA" id="ARBA00070160"/>
    </source>
</evidence>
<dbReference type="GO" id="GO:0071949">
    <property type="term" value="F:FAD binding"/>
    <property type="evidence" value="ECO:0007669"/>
    <property type="project" value="TreeGrafter"/>
</dbReference>
<dbReference type="InterPro" id="IPR036188">
    <property type="entry name" value="FAD/NAD-bd_sf"/>
</dbReference>
<name>A0A812D402_ACAPH</name>
<dbReference type="EC" id="1.8.5.8" evidence="14"/>
<gene>
    <name evidence="18" type="ORF">SPHA_45649</name>
</gene>
<reference evidence="18" key="1">
    <citation type="submission" date="2021-01" db="EMBL/GenBank/DDBJ databases">
        <authorList>
            <person name="Li R."/>
            <person name="Bekaert M."/>
        </authorList>
    </citation>
    <scope>NUCLEOTIDE SEQUENCE</scope>
    <source>
        <strain evidence="18">Farmed</strain>
    </source>
</reference>
<protein>
    <recommendedName>
        <fullName evidence="15">Sulfide:quinone oxidoreductase, mitochondrial</fullName>
        <ecNumber evidence="14">1.8.5.8</ecNumber>
    </recommendedName>
    <alternativeName>
        <fullName evidence="16">Sulfide quinone oxidoreductase</fullName>
    </alternativeName>
</protein>
<dbReference type="GO" id="GO:0005739">
    <property type="term" value="C:mitochondrion"/>
    <property type="evidence" value="ECO:0007669"/>
    <property type="project" value="UniProtKB-SubCell"/>
</dbReference>
<evidence type="ECO:0000256" key="9">
    <source>
        <dbReference type="ARBA" id="ARBA00051038"/>
    </source>
</evidence>
<dbReference type="SUPFAM" id="SSF51905">
    <property type="entry name" value="FAD/NAD(P)-binding domain"/>
    <property type="match status" value="1"/>
</dbReference>
<proteinExistence type="inferred from homology"/>
<evidence type="ECO:0000256" key="4">
    <source>
        <dbReference type="ARBA" id="ARBA00022719"/>
    </source>
</evidence>
<evidence type="ECO:0000256" key="13">
    <source>
        <dbReference type="ARBA" id="ARBA00060891"/>
    </source>
</evidence>
<comment type="catalytic activity">
    <reaction evidence="9">
        <text>ubiquinone-10 + hydrogen sulfide + sulfite + 2 H(+) = ubiquinol-10 + thiosulfate</text>
        <dbReference type="Rhea" id="RHEA:38359"/>
        <dbReference type="ChEBI" id="CHEBI:15378"/>
        <dbReference type="ChEBI" id="CHEBI:17359"/>
        <dbReference type="ChEBI" id="CHEBI:29919"/>
        <dbReference type="ChEBI" id="CHEBI:33542"/>
        <dbReference type="ChEBI" id="CHEBI:46245"/>
        <dbReference type="ChEBI" id="CHEBI:64183"/>
    </reaction>
    <physiologicalReaction direction="left-to-right" evidence="9">
        <dbReference type="Rhea" id="RHEA:38360"/>
    </physiologicalReaction>
</comment>
<evidence type="ECO:0000256" key="7">
    <source>
        <dbReference type="ARBA" id="ARBA00023002"/>
    </source>
</evidence>
<keyword evidence="19" id="KW-1185">Reference proteome</keyword>
<sequence length="421" mass="46979">MSSLQEKKDRSYKLVVVGGGSGGCSVASSFSRYLGKGHVAVIEPNQEHYYQPLWTLVGGGLKNVEQSKQPMVNVLPQNCDWIQDKVVTFDPEGCSVTTRNGSKISYEYLVVAMGLQLDFDKVTGLVDAIQSDPMVVCNYSVKTVSKTFPALQSFKRGKAIFTYPNTPIKCAGAAQKIMYLTDDFFRKNGKRDQSDIEYFTSLGMIFGVKYYAEKLEKIAAGRNINVNYLHNLIEVQADKREAIFAKINSEGGETVTVKYDLLHVTPPMSAPNVIKASPLTDTSGYVNVNKQTLQHVKYSNIFSLGDCTNIPTSKTAAAVACQSGILQNNLKAVMKGNSNQKMYDGYTSCPIVTSSNKCLLAEFDFDNQPLETFPFKQAKERSSMFFVKSYLLPFIYWNLMTKGYWRGPKFFRKLMHLGLSK</sequence>
<evidence type="ECO:0000256" key="16">
    <source>
        <dbReference type="ARBA" id="ARBA00082958"/>
    </source>
</evidence>
<evidence type="ECO:0000256" key="6">
    <source>
        <dbReference type="ARBA" id="ARBA00022946"/>
    </source>
</evidence>
<evidence type="ECO:0000313" key="19">
    <source>
        <dbReference type="Proteomes" id="UP000597762"/>
    </source>
</evidence>
<keyword evidence="8" id="KW-0496">Mitochondrion</keyword>
<evidence type="ECO:0000256" key="14">
    <source>
        <dbReference type="ARBA" id="ARBA00066447"/>
    </source>
</evidence>
<evidence type="ECO:0000256" key="12">
    <source>
        <dbReference type="ARBA" id="ARBA00059167"/>
    </source>
</evidence>
<feature type="domain" description="FAD/NAD(P)-binding" evidence="17">
    <location>
        <begin position="12"/>
        <end position="115"/>
    </location>
</feature>
<keyword evidence="4" id="KW-0874">Quinone</keyword>
<evidence type="ECO:0000313" key="18">
    <source>
        <dbReference type="EMBL" id="CAE1285857.1"/>
    </source>
</evidence>
<evidence type="ECO:0000256" key="11">
    <source>
        <dbReference type="ARBA" id="ARBA00052986"/>
    </source>
</evidence>
<dbReference type="PANTHER" id="PTHR10632:SF2">
    <property type="entry name" value="SULFIDE:QUINONE OXIDOREDUCTASE, MITOCHONDRIAL"/>
    <property type="match status" value="1"/>
</dbReference>
<dbReference type="PROSITE" id="PS51257">
    <property type="entry name" value="PROKAR_LIPOPROTEIN"/>
    <property type="match status" value="1"/>
</dbReference>
<evidence type="ECO:0000256" key="8">
    <source>
        <dbReference type="ARBA" id="ARBA00023128"/>
    </source>
</evidence>
<evidence type="ECO:0000256" key="5">
    <source>
        <dbReference type="ARBA" id="ARBA00022827"/>
    </source>
</evidence>
<dbReference type="InterPro" id="IPR015904">
    <property type="entry name" value="Sulphide_quinone_reductase"/>
</dbReference>
<keyword evidence="7 18" id="KW-0560">Oxidoreductase</keyword>
<comment type="caution">
    <text evidence="18">The sequence shown here is derived from an EMBL/GenBank/DDBJ whole genome shotgun (WGS) entry which is preliminary data.</text>
</comment>
<dbReference type="PANTHER" id="PTHR10632">
    <property type="entry name" value="SULFIDE:QUINONE OXIDOREDUCTASE"/>
    <property type="match status" value="1"/>
</dbReference>
<keyword evidence="3" id="KW-0285">Flavoprotein</keyword>
<dbReference type="Pfam" id="PF07992">
    <property type="entry name" value="Pyr_redox_2"/>
    <property type="match status" value="1"/>
</dbReference>
<organism evidence="18 19">
    <name type="scientific">Acanthosepion pharaonis</name>
    <name type="common">Pharaoh cuttlefish</name>
    <name type="synonym">Sepia pharaonis</name>
    <dbReference type="NCBI Taxonomy" id="158019"/>
    <lineage>
        <taxon>Eukaryota</taxon>
        <taxon>Metazoa</taxon>
        <taxon>Spiralia</taxon>
        <taxon>Lophotrochozoa</taxon>
        <taxon>Mollusca</taxon>
        <taxon>Cephalopoda</taxon>
        <taxon>Coleoidea</taxon>
        <taxon>Decapodiformes</taxon>
        <taxon>Sepiida</taxon>
        <taxon>Sepiina</taxon>
        <taxon>Sepiidae</taxon>
        <taxon>Acanthosepion</taxon>
    </lineage>
</organism>
<dbReference type="EMBL" id="CAHIKZ030002362">
    <property type="protein sequence ID" value="CAE1285857.1"/>
    <property type="molecule type" value="Genomic_DNA"/>
</dbReference>
<dbReference type="GO" id="GO:0106436">
    <property type="term" value="F:glutathione-dependent sulfide quinone oxidoreductase activity"/>
    <property type="evidence" value="ECO:0007669"/>
    <property type="project" value="UniProtKB-EC"/>
</dbReference>
<dbReference type="Proteomes" id="UP000597762">
    <property type="component" value="Unassembled WGS sequence"/>
</dbReference>
<comment type="catalytic activity">
    <reaction evidence="10">
        <text>ubiquinone-10 + hydrogen sulfide + glutathione + H(+) = S-sulfanylglutathione + ubiquinol-10</text>
        <dbReference type="Rhea" id="RHEA:62608"/>
        <dbReference type="ChEBI" id="CHEBI:15378"/>
        <dbReference type="ChEBI" id="CHEBI:29919"/>
        <dbReference type="ChEBI" id="CHEBI:46245"/>
        <dbReference type="ChEBI" id="CHEBI:57925"/>
        <dbReference type="ChEBI" id="CHEBI:58905"/>
        <dbReference type="ChEBI" id="CHEBI:64183"/>
    </reaction>
    <physiologicalReaction direction="left-to-right" evidence="10">
        <dbReference type="Rhea" id="RHEA:62609"/>
    </physiologicalReaction>
</comment>
<comment type="subcellular location">
    <subcellularLocation>
        <location evidence="2">Mitochondrion</location>
    </subcellularLocation>
</comment>
<keyword evidence="6" id="KW-0809">Transit peptide</keyword>
<accession>A0A812D402</accession>
<dbReference type="FunFam" id="3.50.50.60:FF:000034">
    <property type="entry name" value="sulfide:quinone oxidoreductase, mitochondrial"/>
    <property type="match status" value="1"/>
</dbReference>
<comment type="cofactor">
    <cofactor evidence="1">
        <name>FAD</name>
        <dbReference type="ChEBI" id="CHEBI:57692"/>
    </cofactor>
</comment>
<dbReference type="GO" id="GO:0070224">
    <property type="term" value="F:sulfide:quinone oxidoreductase activity"/>
    <property type="evidence" value="ECO:0007669"/>
    <property type="project" value="TreeGrafter"/>
</dbReference>
<evidence type="ECO:0000256" key="2">
    <source>
        <dbReference type="ARBA" id="ARBA00004173"/>
    </source>
</evidence>
<dbReference type="GO" id="GO:0070221">
    <property type="term" value="P:sulfide oxidation, using sulfide:quinone oxidoreductase"/>
    <property type="evidence" value="ECO:0007669"/>
    <property type="project" value="TreeGrafter"/>
</dbReference>
<comment type="similarity">
    <text evidence="13">Belongs to the SQRD family.</text>
</comment>
<evidence type="ECO:0000256" key="3">
    <source>
        <dbReference type="ARBA" id="ARBA00022630"/>
    </source>
</evidence>
<dbReference type="AlphaFoldDB" id="A0A812D402"/>
<evidence type="ECO:0000256" key="10">
    <source>
        <dbReference type="ARBA" id="ARBA00052810"/>
    </source>
</evidence>
<evidence type="ECO:0000259" key="17">
    <source>
        <dbReference type="Pfam" id="PF07992"/>
    </source>
</evidence>